<comment type="caution">
    <text evidence="2">The sequence shown here is derived from an EMBL/GenBank/DDBJ whole genome shotgun (WGS) entry which is preliminary data.</text>
</comment>
<evidence type="ECO:0000313" key="3">
    <source>
        <dbReference type="Proteomes" id="UP000179157"/>
    </source>
</evidence>
<gene>
    <name evidence="2" type="ORF">A2Z21_06995</name>
</gene>
<dbReference type="NCBIfam" id="TIGR01662">
    <property type="entry name" value="HAD-SF-IIIA"/>
    <property type="match status" value="1"/>
</dbReference>
<sequence>MLRKLLPDERRDSVYQLDLEALWARGARGIIFDFDNTLGPWGFAQLDEQALRWLKTVQTRGFRVGFLSNHRGEGREGLLASLDGHPVVFNAGKPRPSGYRSLLEKLDLPLRQVIMVGDQIFTDIWGAKRLGLYTVLVRPVAPEREGPFVRVRRLLERLLLRW</sequence>
<dbReference type="Proteomes" id="UP000179157">
    <property type="component" value="Unassembled WGS sequence"/>
</dbReference>
<protein>
    <recommendedName>
        <fullName evidence="4">HAD family hydrolase</fullName>
    </recommendedName>
</protein>
<organism evidence="2 3">
    <name type="scientific">Fraserbacteria sp. (strain RBG_16_55_9)</name>
    <dbReference type="NCBI Taxonomy" id="1817864"/>
    <lineage>
        <taxon>Bacteria</taxon>
        <taxon>Candidatus Fraseribacteriota</taxon>
    </lineage>
</organism>
<evidence type="ECO:0008006" key="4">
    <source>
        <dbReference type="Google" id="ProtNLM"/>
    </source>
</evidence>
<dbReference type="InterPro" id="IPR010021">
    <property type="entry name" value="PGPP1/Gep4"/>
</dbReference>
<dbReference type="STRING" id="1817864.A2Z21_06995"/>
<dbReference type="GO" id="GO:0008962">
    <property type="term" value="F:phosphatidylglycerophosphatase activity"/>
    <property type="evidence" value="ECO:0007669"/>
    <property type="project" value="InterPro"/>
</dbReference>
<reference evidence="2 3" key="1">
    <citation type="journal article" date="2016" name="Nat. Commun.">
        <title>Thousands of microbial genomes shed light on interconnected biogeochemical processes in an aquifer system.</title>
        <authorList>
            <person name="Anantharaman K."/>
            <person name="Brown C.T."/>
            <person name="Hug L.A."/>
            <person name="Sharon I."/>
            <person name="Castelle C.J."/>
            <person name="Probst A.J."/>
            <person name="Thomas B.C."/>
            <person name="Singh A."/>
            <person name="Wilkins M.J."/>
            <person name="Karaoz U."/>
            <person name="Brodie E.L."/>
            <person name="Williams K.H."/>
            <person name="Hubbard S.S."/>
            <person name="Banfield J.F."/>
        </authorList>
    </citation>
    <scope>NUCLEOTIDE SEQUENCE [LARGE SCALE GENOMIC DNA]</scope>
    <source>
        <strain evidence="3">RBG_16_55_9</strain>
    </source>
</reference>
<keyword evidence="1" id="KW-0378">Hydrolase</keyword>
<dbReference type="InterPro" id="IPR036412">
    <property type="entry name" value="HAD-like_sf"/>
</dbReference>
<accession>A0A1F5UQI5</accession>
<dbReference type="SUPFAM" id="SSF56784">
    <property type="entry name" value="HAD-like"/>
    <property type="match status" value="1"/>
</dbReference>
<dbReference type="EMBL" id="MFGX01000104">
    <property type="protein sequence ID" value="OGF53389.1"/>
    <property type="molecule type" value="Genomic_DNA"/>
</dbReference>
<dbReference type="PANTHER" id="PTHR43316">
    <property type="entry name" value="HYDROLASE, HALOACID DELAHOGENASE-RELATED"/>
    <property type="match status" value="1"/>
</dbReference>
<dbReference type="InterPro" id="IPR023214">
    <property type="entry name" value="HAD_sf"/>
</dbReference>
<dbReference type="AlphaFoldDB" id="A0A1F5UQI5"/>
<proteinExistence type="predicted"/>
<dbReference type="Pfam" id="PF13242">
    <property type="entry name" value="Hydrolase_like"/>
    <property type="match status" value="1"/>
</dbReference>
<dbReference type="InterPro" id="IPR006549">
    <property type="entry name" value="HAD-SF_hydro_IIIA"/>
</dbReference>
<dbReference type="InterPro" id="IPR051540">
    <property type="entry name" value="S-2-haloacid_dehalogenase"/>
</dbReference>
<dbReference type="NCBIfam" id="TIGR01668">
    <property type="entry name" value="YqeG_hyp_ppase"/>
    <property type="match status" value="1"/>
</dbReference>
<name>A0A1F5UQI5_FRAXR</name>
<evidence type="ECO:0000313" key="2">
    <source>
        <dbReference type="EMBL" id="OGF53389.1"/>
    </source>
</evidence>
<evidence type="ECO:0000256" key="1">
    <source>
        <dbReference type="ARBA" id="ARBA00022801"/>
    </source>
</evidence>
<dbReference type="Gene3D" id="3.40.50.1000">
    <property type="entry name" value="HAD superfamily/HAD-like"/>
    <property type="match status" value="1"/>
</dbReference>